<evidence type="ECO:0000313" key="2">
    <source>
        <dbReference type="EMBL" id="MDM3926104.1"/>
    </source>
</evidence>
<protein>
    <recommendedName>
        <fullName evidence="5">Transcriptional regulator</fullName>
    </recommendedName>
</protein>
<evidence type="ECO:0000313" key="4">
    <source>
        <dbReference type="Proteomes" id="UP001529272"/>
    </source>
</evidence>
<dbReference type="Proteomes" id="UP000198286">
    <property type="component" value="Chromosome"/>
</dbReference>
<gene>
    <name evidence="1" type="ORF">MYCOZU2_02577</name>
    <name evidence="2" type="ORF">QRB35_08700</name>
</gene>
<proteinExistence type="predicted"/>
<dbReference type="RefSeq" id="WP_008256198.1">
    <property type="nucleotide sequence ID" value="NZ_CP015267.1"/>
</dbReference>
<reference evidence="2" key="4">
    <citation type="submission" date="2023-06" db="EMBL/GenBank/DDBJ databases">
        <authorList>
            <person name="Spilker T."/>
        </authorList>
    </citation>
    <scope>NUCLEOTIDE SEQUENCE</scope>
    <source>
        <strain evidence="2">FLAC1071</strain>
    </source>
</reference>
<dbReference type="Proteomes" id="UP001529272">
    <property type="component" value="Unassembled WGS sequence"/>
</dbReference>
<reference evidence="2 4" key="2">
    <citation type="submission" date="2023-06" db="EMBL/GenBank/DDBJ databases">
        <title>Itaconate inhibition of nontuberculous mycobacteria.</title>
        <authorList>
            <person name="Breen P."/>
            <person name="Zimbric M."/>
            <person name="Caverly L."/>
        </authorList>
    </citation>
    <scope>NUCLEOTIDE SEQUENCE [LARGE SCALE GENOMIC DNA]</scope>
    <source>
        <strain evidence="2 4">FLAC1071</strain>
    </source>
</reference>
<evidence type="ECO:0000313" key="3">
    <source>
        <dbReference type="Proteomes" id="UP000198286"/>
    </source>
</evidence>
<accession>A0A220XTP7</accession>
<reference evidence="4" key="3">
    <citation type="submission" date="2023-06" db="EMBL/GenBank/DDBJ databases">
        <title>Itaconate inhibition of nontuberculous mycobacteria.</title>
        <authorList>
            <person name="Spilker T."/>
        </authorList>
    </citation>
    <scope>NUCLEOTIDE SEQUENCE [LARGE SCALE GENOMIC DNA]</scope>
    <source>
        <strain evidence="4">FLAC1071</strain>
    </source>
</reference>
<dbReference type="EMBL" id="JASZZX010000005">
    <property type="protein sequence ID" value="MDM3926104.1"/>
    <property type="molecule type" value="Genomic_DNA"/>
</dbReference>
<sequence length="376" mass="41215">MSLNDLAARVETVRKQRGDTPPERATLRQQIVRIEGGGSAGPMWRGDLAEALGLDPAELFGLTVETSLPRPLLLQLPVDRDVLTVIADQRQVHIQAEHTFGPDYAQPLVERDLQTVEALIKSTPAELRTQVREVAGTIAEVAGWIAQDLGDHPKARELTDRATDHLRAAAPDLRAMVWMRKSNIIASQDPDLAVELAADAARLIDGHEVGRLQASIARQQALAAIANEDKRGFLRHAAHALELGDIEPAAGDRATYAHAGFVASDIASGYLELGQPQQAVELLTRHRPSWTSHQHRDRAVADIRLLHALVVIREYQLACAHAAEALRGYLAAPSQRARRHLASCATLLRDRRRHDKSPLLQQLFGQIKDATEGIAP</sequence>
<reference evidence="1 3" key="1">
    <citation type="journal article" date="2017" name="Lancet Infect. Dis.">
        <title>Global outbreak of severe Mycobacterium chimaera disease after cardiac surgery: a molecular epidemiological study.</title>
        <authorList>
            <person name="van Ingen J."/>
            <person name="Kohl T."/>
            <person name="Kranzer K."/>
            <person name="Hasse B."/>
            <person name="Keller P."/>
            <person name="Szafranska A."/>
            <person name="Hillemann D."/>
            <person name="Chand M."/>
            <person name="Schreiber P."/>
            <person name="Sommerstein R."/>
            <person name="Berger C."/>
            <person name="Genoni M."/>
            <person name="Ruegg C."/>
            <person name="Troillet N."/>
            <person name="Widmer A.F."/>
            <person name="Becker S.L."/>
            <person name="Herrmann M."/>
            <person name="Eckmanns T."/>
            <person name="Haller S."/>
            <person name="Hoeller C."/>
            <person name="Debast S.B."/>
            <person name="Wolfhagen M.J."/>
            <person name="Hopman J."/>
            <person name="Kluytmans J."/>
            <person name="Langelaar M."/>
            <person name="Notermans D.W."/>
            <person name="ten Oever J."/>
            <person name="van den Barselaar P."/>
            <person name="Vonk A.B.A."/>
            <person name="Vos M.C."/>
            <person name="Ahmed N."/>
            <person name="Brown T."/>
            <person name="Crook D."/>
            <person name="Lamagni T."/>
            <person name="Phin N."/>
            <person name="Smith E.G."/>
            <person name="Zambon M."/>
            <person name="Serr A."/>
            <person name="Goetting T."/>
            <person name="Ebner W."/>
            <person name="Thuermer A."/>
            <person name="Utpatel C."/>
            <person name="Sproer C."/>
            <person name="Bunk B."/>
            <person name="Nubel U."/>
            <person name="Bloemberg G."/>
            <person name="Bottger E."/>
            <person name="Niemann S."/>
            <person name="Wagner D."/>
            <person name="Sax H."/>
        </authorList>
    </citation>
    <scope>NUCLEOTIDE SEQUENCE [LARGE SCALE GENOMIC DNA]</scope>
    <source>
        <strain evidence="1 3">ZUERICH-2</strain>
    </source>
</reference>
<name>A0A220XTP7_MYCIT</name>
<dbReference type="EMBL" id="CP015267">
    <property type="protein sequence ID" value="ASL14983.1"/>
    <property type="molecule type" value="Genomic_DNA"/>
</dbReference>
<organism evidence="1 3">
    <name type="scientific">Mycobacterium intracellulare subsp. chimaera</name>
    <dbReference type="NCBI Taxonomy" id="222805"/>
    <lineage>
        <taxon>Bacteria</taxon>
        <taxon>Bacillati</taxon>
        <taxon>Actinomycetota</taxon>
        <taxon>Actinomycetes</taxon>
        <taxon>Mycobacteriales</taxon>
        <taxon>Mycobacteriaceae</taxon>
        <taxon>Mycobacterium</taxon>
        <taxon>Mycobacterium avium complex (MAC)</taxon>
    </lineage>
</organism>
<keyword evidence="4" id="KW-1185">Reference proteome</keyword>
<dbReference type="AlphaFoldDB" id="A0A220XTP7"/>
<evidence type="ECO:0000313" key="1">
    <source>
        <dbReference type="EMBL" id="ASL14983.1"/>
    </source>
</evidence>
<evidence type="ECO:0008006" key="5">
    <source>
        <dbReference type="Google" id="ProtNLM"/>
    </source>
</evidence>